<gene>
    <name evidence="1" type="ORF">METZ01_LOCUS120848</name>
</gene>
<protein>
    <recommendedName>
        <fullName evidence="2">Thiol reductase thioredoxin</fullName>
    </recommendedName>
</protein>
<dbReference type="EMBL" id="UINC01016310">
    <property type="protein sequence ID" value="SVA67994.1"/>
    <property type="molecule type" value="Genomic_DNA"/>
</dbReference>
<accession>A0A381XT95</accession>
<reference evidence="1" key="1">
    <citation type="submission" date="2018-05" db="EMBL/GenBank/DDBJ databases">
        <authorList>
            <person name="Lanie J.A."/>
            <person name="Ng W.-L."/>
            <person name="Kazmierczak K.M."/>
            <person name="Andrzejewski T.M."/>
            <person name="Davidsen T.M."/>
            <person name="Wayne K.J."/>
            <person name="Tettelin H."/>
            <person name="Glass J.I."/>
            <person name="Rusch D."/>
            <person name="Podicherti R."/>
            <person name="Tsui H.-C.T."/>
            <person name="Winkler M.E."/>
        </authorList>
    </citation>
    <scope>NUCLEOTIDE SEQUENCE</scope>
</reference>
<proteinExistence type="predicted"/>
<dbReference type="AlphaFoldDB" id="A0A381XT95"/>
<organism evidence="1">
    <name type="scientific">marine metagenome</name>
    <dbReference type="NCBI Taxonomy" id="408172"/>
    <lineage>
        <taxon>unclassified sequences</taxon>
        <taxon>metagenomes</taxon>
        <taxon>ecological metagenomes</taxon>
    </lineage>
</organism>
<evidence type="ECO:0008006" key="2">
    <source>
        <dbReference type="Google" id="ProtNLM"/>
    </source>
</evidence>
<evidence type="ECO:0000313" key="1">
    <source>
        <dbReference type="EMBL" id="SVA67994.1"/>
    </source>
</evidence>
<name>A0A381XT95_9ZZZZ</name>
<sequence length="482" mass="52373">MTFPNGYHLVVKHDCPTCTLIEPEIRKLADNDSIGPSLHIYVQDEPAYLSDLSQSNNDFSLEQSFNLDIEIVPTLIRYEAGKETSRSVGWVREEWRNLLGITSFGENLPELRPGCGSLTVMPGAQGFLESRFGHLPLHSRKIKIGDFDDPIEQAFERGWSDGLPIIPPTGERIMRMLTGTSRDLKDVVGCIPPNLTECTVEKVAINAVMAGCLPEYMPVLLAALEAALEPVFTLHGLLCTTCFSGPIIIVNGPITKEIGMNWGINALGQGNRANSTIGRALQLIVRNVGGGVPGEIDRATLGNPGKIGFCFAEDETDSTWQPLSEAQGFLPGSNTVTLFPGDGVHGFGDQRSRTPQELTNSLAMALQGCLHPKMTEAVYAMLILSPEHYSIYRDSGWDRSRITEALMKATLKPGKDLIRGAHGVGEGIDPSRVDEMVPKFFEDGLLIVCAGGPAGLFSGILTSWTGARNKDECKPVTKEIIL</sequence>